<dbReference type="AlphaFoldDB" id="A0A0N4UEC1"/>
<dbReference type="GO" id="GO:0000159">
    <property type="term" value="C:protein phosphatase type 2A complex"/>
    <property type="evidence" value="ECO:0007669"/>
    <property type="project" value="TreeGrafter"/>
</dbReference>
<dbReference type="InterPro" id="IPR011992">
    <property type="entry name" value="EF-hand-dom_pair"/>
</dbReference>
<organism evidence="4 6">
    <name type="scientific">Dracunculus medinensis</name>
    <name type="common">Guinea worm</name>
    <dbReference type="NCBI Taxonomy" id="318479"/>
    <lineage>
        <taxon>Eukaryota</taxon>
        <taxon>Metazoa</taxon>
        <taxon>Ecdysozoa</taxon>
        <taxon>Nematoda</taxon>
        <taxon>Chromadorea</taxon>
        <taxon>Rhabditida</taxon>
        <taxon>Spirurina</taxon>
        <taxon>Dracunculoidea</taxon>
        <taxon>Dracunculidae</taxon>
        <taxon>Dracunculus</taxon>
    </lineage>
</organism>
<evidence type="ECO:0000313" key="5">
    <source>
        <dbReference type="Proteomes" id="UP000274756"/>
    </source>
</evidence>
<dbReference type="PROSITE" id="PS00018">
    <property type="entry name" value="EF_HAND_1"/>
    <property type="match status" value="1"/>
</dbReference>
<protein>
    <submittedName>
        <fullName evidence="6">EF-hand domain-containing protein</fullName>
    </submittedName>
</protein>
<dbReference type="OrthoDB" id="5586at2759"/>
<dbReference type="Proteomes" id="UP000274756">
    <property type="component" value="Unassembled WGS sequence"/>
</dbReference>
<keyword evidence="5" id="KW-1185">Reference proteome</keyword>
<feature type="domain" description="EF-hand" evidence="2">
    <location>
        <begin position="40"/>
        <end position="75"/>
    </location>
</feature>
<dbReference type="WBParaSite" id="DME_0000571901-mRNA-1">
    <property type="protein sequence ID" value="DME_0000571901-mRNA-1"/>
    <property type="gene ID" value="DME_0000571901"/>
</dbReference>
<sequence>MTVISRIFTGAVIRNSINKEITTLKYSDFIYFILAEVDKNHPTSIEYWFRVMDLDGDGRLSMDELQYFYNGILEKLIKAQVEVMSFCDVICLLIDIIKPQSEIYITLGDIKKSSMSTYFFNTFINWVKYYIQECNDSNQKVFSYSKNN</sequence>
<dbReference type="PROSITE" id="PS50222">
    <property type="entry name" value="EF_HAND_2"/>
    <property type="match status" value="1"/>
</dbReference>
<name>A0A0N4UEC1_DRAME</name>
<dbReference type="GO" id="GO:0005509">
    <property type="term" value="F:calcium ion binding"/>
    <property type="evidence" value="ECO:0007669"/>
    <property type="project" value="InterPro"/>
</dbReference>
<dbReference type="PANTHER" id="PTHR14095:SF0">
    <property type="entry name" value="MIP22305P"/>
    <property type="match status" value="1"/>
</dbReference>
<evidence type="ECO:0000259" key="2">
    <source>
        <dbReference type="PROSITE" id="PS50222"/>
    </source>
</evidence>
<proteinExistence type="predicted"/>
<dbReference type="InterPro" id="IPR002048">
    <property type="entry name" value="EF_hand_dom"/>
</dbReference>
<dbReference type="Proteomes" id="UP000038040">
    <property type="component" value="Unplaced"/>
</dbReference>
<evidence type="ECO:0000313" key="6">
    <source>
        <dbReference type="WBParaSite" id="DME_0000571901-mRNA-1"/>
    </source>
</evidence>
<dbReference type="STRING" id="318479.A0A0N4UEC1"/>
<accession>A0A0N4UEC1</accession>
<dbReference type="Gene3D" id="1.10.238.10">
    <property type="entry name" value="EF-hand"/>
    <property type="match status" value="1"/>
</dbReference>
<reference evidence="6" key="1">
    <citation type="submission" date="2017-02" db="UniProtKB">
        <authorList>
            <consortium name="WormBaseParasite"/>
        </authorList>
    </citation>
    <scope>IDENTIFICATION</scope>
</reference>
<evidence type="ECO:0000313" key="3">
    <source>
        <dbReference type="EMBL" id="VDN50791.1"/>
    </source>
</evidence>
<dbReference type="SUPFAM" id="SSF47473">
    <property type="entry name" value="EF-hand"/>
    <property type="match status" value="1"/>
</dbReference>
<dbReference type="Pfam" id="PF13202">
    <property type="entry name" value="EF-hand_5"/>
    <property type="match status" value="1"/>
</dbReference>
<dbReference type="InterPro" id="IPR018247">
    <property type="entry name" value="EF_Hand_1_Ca_BS"/>
</dbReference>
<gene>
    <name evidence="3" type="ORF">DME_LOCUS764</name>
</gene>
<dbReference type="GO" id="GO:0019888">
    <property type="term" value="F:protein phosphatase regulator activity"/>
    <property type="evidence" value="ECO:0007669"/>
    <property type="project" value="TreeGrafter"/>
</dbReference>
<dbReference type="EMBL" id="UYYG01000007">
    <property type="protein sequence ID" value="VDN50791.1"/>
    <property type="molecule type" value="Genomic_DNA"/>
</dbReference>
<reference evidence="3 5" key="2">
    <citation type="submission" date="2018-11" db="EMBL/GenBank/DDBJ databases">
        <authorList>
            <consortium name="Pathogen Informatics"/>
        </authorList>
    </citation>
    <scope>NUCLEOTIDE SEQUENCE [LARGE SCALE GENOMIC DNA]</scope>
</reference>
<evidence type="ECO:0000256" key="1">
    <source>
        <dbReference type="ARBA" id="ARBA00022837"/>
    </source>
</evidence>
<dbReference type="PANTHER" id="PTHR14095">
    <property type="entry name" value="PHOSPHATASE 2A REGULATORY SUBUNIT-RELATED"/>
    <property type="match status" value="1"/>
</dbReference>
<keyword evidence="1" id="KW-0106">Calcium</keyword>
<evidence type="ECO:0000313" key="4">
    <source>
        <dbReference type="Proteomes" id="UP000038040"/>
    </source>
</evidence>